<dbReference type="OMA" id="QRSSHEK"/>
<evidence type="ECO:0000313" key="3">
    <source>
        <dbReference type="Proteomes" id="UP000283634"/>
    </source>
</evidence>
<reference evidence="2 3" key="1">
    <citation type="journal article" date="2018" name="BMC Genomics">
        <title>Genomic comparison of Trypanosoma conorhini and Trypanosoma rangeli to Trypanosoma cruzi strains of high and low virulence.</title>
        <authorList>
            <person name="Bradwell K.R."/>
            <person name="Koparde V.N."/>
            <person name="Matveyev A.V."/>
            <person name="Serrano M.G."/>
            <person name="Alves J.M."/>
            <person name="Parikh H."/>
            <person name="Huang B."/>
            <person name="Lee V."/>
            <person name="Espinosa-Alvarez O."/>
            <person name="Ortiz P.A."/>
            <person name="Costa-Martins A.G."/>
            <person name="Teixeira M.M."/>
            <person name="Buck G.A."/>
        </authorList>
    </citation>
    <scope>NUCLEOTIDE SEQUENCE [LARGE SCALE GENOMIC DNA]</scope>
    <source>
        <strain evidence="2 3">AM80</strain>
    </source>
</reference>
<accession>A0A3R7NDD8</accession>
<dbReference type="GeneID" id="40328840"/>
<dbReference type="VEuPathDB" id="TriTrypDB:TRSC58_01494"/>
<proteinExistence type="predicted"/>
<feature type="compositionally biased region" description="Basic and acidic residues" evidence="1">
    <location>
        <begin position="254"/>
        <end position="270"/>
    </location>
</feature>
<organism evidence="2 3">
    <name type="scientific">Trypanosoma rangeli</name>
    <dbReference type="NCBI Taxonomy" id="5698"/>
    <lineage>
        <taxon>Eukaryota</taxon>
        <taxon>Discoba</taxon>
        <taxon>Euglenozoa</taxon>
        <taxon>Kinetoplastea</taxon>
        <taxon>Metakinetoplastina</taxon>
        <taxon>Trypanosomatida</taxon>
        <taxon>Trypanosomatidae</taxon>
        <taxon>Trypanosoma</taxon>
        <taxon>Herpetosoma</taxon>
    </lineage>
</organism>
<dbReference type="EMBL" id="MKGL01000153">
    <property type="protein sequence ID" value="RNF04782.1"/>
    <property type="molecule type" value="Genomic_DNA"/>
</dbReference>
<keyword evidence="3" id="KW-1185">Reference proteome</keyword>
<dbReference type="Proteomes" id="UP000283634">
    <property type="component" value="Unassembled WGS sequence"/>
</dbReference>
<evidence type="ECO:0000313" key="2">
    <source>
        <dbReference type="EMBL" id="RNF04782.1"/>
    </source>
</evidence>
<protein>
    <submittedName>
        <fullName evidence="2">Uncharacterized protein</fullName>
    </submittedName>
</protein>
<sequence length="399" mass="43092">MARLESWGQAGDTLVSQAVVAMDGLAWEYMVCFGVGHVTPHIMKCLMEVVCPEAVSDAKDAAIEEMKAPCLSTQPKRAVHLLRTLFSASGVSVRDVVSRCAAERRGLALQMALCPPHIPLRSEVLRQVNNVEAEGVRAVKDVRESRALLDVLARRIQALEPELHEFQPQCGLGDEMGSLRLGEVVDATVVVNAKSTALAEGGGNGTVGGANLVTATDNASSTCGYVPSIDFVLPATQQLSAESYASCAIEVNGGRRDEKQKQRSSHEKMHVKGGAQLGGMTPANRTAHGAPPFSGFSLTSLRSFPFQVVGEHVGREFCDVLPPTTEAISAQALSALMADKRPLRVQHEERMTQEKEWNLLGMSRLACAEMPTGPSAYTRQAGVRHLLRLEQQISRMTWL</sequence>
<dbReference type="OrthoDB" id="244405at2759"/>
<evidence type="ECO:0000256" key="1">
    <source>
        <dbReference type="SAM" id="MobiDB-lite"/>
    </source>
</evidence>
<comment type="caution">
    <text evidence="2">The sequence shown here is derived from an EMBL/GenBank/DDBJ whole genome shotgun (WGS) entry which is preliminary data.</text>
</comment>
<dbReference type="RefSeq" id="XP_029238294.1">
    <property type="nucleotide sequence ID" value="XM_029381813.1"/>
</dbReference>
<gene>
    <name evidence="2" type="ORF">TraAM80_04907</name>
</gene>
<name>A0A3R7NDD8_TRYRA</name>
<dbReference type="AlphaFoldDB" id="A0A3R7NDD8"/>
<feature type="region of interest" description="Disordered" evidence="1">
    <location>
        <begin position="254"/>
        <end position="285"/>
    </location>
</feature>